<accession>A0A1N6W618</accession>
<gene>
    <name evidence="1" type="ORF">SAMN05421647_1105</name>
</gene>
<dbReference type="AlphaFoldDB" id="A0A1N6W618"/>
<proteinExistence type="predicted"/>
<dbReference type="RefSeq" id="WP_076465106.1">
    <property type="nucleotide sequence ID" value="NZ_FTMN01000010.1"/>
</dbReference>
<dbReference type="Proteomes" id="UP000186895">
    <property type="component" value="Unassembled WGS sequence"/>
</dbReference>
<organism evidence="1 2">
    <name type="scientific">Marinobacterium stanieri</name>
    <dbReference type="NCBI Taxonomy" id="49186"/>
    <lineage>
        <taxon>Bacteria</taxon>
        <taxon>Pseudomonadati</taxon>
        <taxon>Pseudomonadota</taxon>
        <taxon>Gammaproteobacteria</taxon>
        <taxon>Oceanospirillales</taxon>
        <taxon>Oceanospirillaceae</taxon>
        <taxon>Marinobacterium</taxon>
    </lineage>
</organism>
<sequence length="62" mass="6876">MKAFSRGMKIALELCTQRLKQGKALPERITTDPAGFNLFQLGFVFGIDLAHHLMATAEGREV</sequence>
<keyword evidence="2" id="KW-1185">Reference proteome</keyword>
<reference evidence="1 2" key="1">
    <citation type="submission" date="2017-01" db="EMBL/GenBank/DDBJ databases">
        <authorList>
            <person name="Mah S.A."/>
            <person name="Swanson W.J."/>
            <person name="Moy G.W."/>
            <person name="Vacquier V.D."/>
        </authorList>
    </citation>
    <scope>NUCLEOTIDE SEQUENCE [LARGE SCALE GENOMIC DNA]</scope>
    <source>
        <strain evidence="1 2">DSM 7027</strain>
    </source>
</reference>
<dbReference type="STRING" id="49186.SAMN05421647_1105"/>
<dbReference type="EMBL" id="FTMN01000010">
    <property type="protein sequence ID" value="SIQ85593.1"/>
    <property type="molecule type" value="Genomic_DNA"/>
</dbReference>
<protein>
    <submittedName>
        <fullName evidence="1">Uncharacterized protein</fullName>
    </submittedName>
</protein>
<name>A0A1N6W618_9GAMM</name>
<evidence type="ECO:0000313" key="2">
    <source>
        <dbReference type="Proteomes" id="UP000186895"/>
    </source>
</evidence>
<evidence type="ECO:0000313" key="1">
    <source>
        <dbReference type="EMBL" id="SIQ85593.1"/>
    </source>
</evidence>